<comment type="caution">
    <text evidence="9">The sequence shown here is derived from an EMBL/GenBank/DDBJ whole genome shotgun (WGS) entry which is preliminary data.</text>
</comment>
<keyword evidence="3 7" id="KW-0812">Transmembrane</keyword>
<evidence type="ECO:0000256" key="1">
    <source>
        <dbReference type="ARBA" id="ARBA00004651"/>
    </source>
</evidence>
<keyword evidence="6" id="KW-0175">Coiled coil</keyword>
<name>A0ABV6ZV22_9PROT</name>
<dbReference type="Pfam" id="PF00482">
    <property type="entry name" value="T2SSF"/>
    <property type="match status" value="1"/>
</dbReference>
<keyword evidence="5 7" id="KW-0472">Membrane</keyword>
<evidence type="ECO:0000313" key="9">
    <source>
        <dbReference type="EMBL" id="MFC2925310.1"/>
    </source>
</evidence>
<sequence>MDDIAELVTDPSFLWATIAALMVFATIVTLTVPMMGADKLDKRIKSVQNRREELRRKSREAIEKNSSKLRGQEKRTLIRQVVESLNLQKLFEDPAIKEKLGQAGFRGNGPVMTFYFFRLAAPIILFAGATLYLMFVNDFGLPTITRWCAALGLGMLGYYAPNLYVTNAAQKRRESIMTSFPDALDLLLICVESGMSIEAAFQKVSGEIGSQSIELAEELSLTTAELSYLQDRRMAYENLAKRTNHPGVKAVATALIQAERYGTPLGQALRVMAKENRDMRLANAEKKAASLPAKLTVPMIVFFLPVLFVVILGPAYLRYQGL</sequence>
<dbReference type="PANTHER" id="PTHR35007">
    <property type="entry name" value="INTEGRAL MEMBRANE PROTEIN-RELATED"/>
    <property type="match status" value="1"/>
</dbReference>
<evidence type="ECO:0000256" key="4">
    <source>
        <dbReference type="ARBA" id="ARBA00022989"/>
    </source>
</evidence>
<dbReference type="InterPro" id="IPR018076">
    <property type="entry name" value="T2SS_GspF_dom"/>
</dbReference>
<comment type="subcellular location">
    <subcellularLocation>
        <location evidence="1">Cell membrane</location>
        <topology evidence="1">Multi-pass membrane protein</topology>
    </subcellularLocation>
</comment>
<proteinExistence type="predicted"/>
<gene>
    <name evidence="9" type="ORF">ACFOOR_04250</name>
</gene>
<dbReference type="EMBL" id="JBHRSV010000002">
    <property type="protein sequence ID" value="MFC2925310.1"/>
    <property type="molecule type" value="Genomic_DNA"/>
</dbReference>
<dbReference type="Proteomes" id="UP001595379">
    <property type="component" value="Unassembled WGS sequence"/>
</dbReference>
<feature type="transmembrane region" description="Helical" evidence="7">
    <location>
        <begin position="12"/>
        <end position="35"/>
    </location>
</feature>
<feature type="transmembrane region" description="Helical" evidence="7">
    <location>
        <begin position="115"/>
        <end position="135"/>
    </location>
</feature>
<keyword evidence="2" id="KW-1003">Cell membrane</keyword>
<dbReference type="PANTHER" id="PTHR35007:SF2">
    <property type="entry name" value="PILUS ASSEMBLE PROTEIN"/>
    <property type="match status" value="1"/>
</dbReference>
<evidence type="ECO:0000256" key="5">
    <source>
        <dbReference type="ARBA" id="ARBA00023136"/>
    </source>
</evidence>
<evidence type="ECO:0000313" key="10">
    <source>
        <dbReference type="Proteomes" id="UP001595379"/>
    </source>
</evidence>
<protein>
    <submittedName>
        <fullName evidence="9">Type II secretion system F family protein</fullName>
    </submittedName>
</protein>
<reference evidence="10" key="1">
    <citation type="journal article" date="2019" name="Int. J. Syst. Evol. Microbiol.">
        <title>The Global Catalogue of Microorganisms (GCM) 10K type strain sequencing project: providing services to taxonomists for standard genome sequencing and annotation.</title>
        <authorList>
            <consortium name="The Broad Institute Genomics Platform"/>
            <consortium name="The Broad Institute Genome Sequencing Center for Infectious Disease"/>
            <person name="Wu L."/>
            <person name="Ma J."/>
        </authorList>
    </citation>
    <scope>NUCLEOTIDE SEQUENCE [LARGE SCALE GENOMIC DNA]</scope>
    <source>
        <strain evidence="10">KCTC 52487</strain>
    </source>
</reference>
<evidence type="ECO:0000259" key="8">
    <source>
        <dbReference type="Pfam" id="PF00482"/>
    </source>
</evidence>
<organism evidence="9 10">
    <name type="scientific">Hyphobacterium vulgare</name>
    <dbReference type="NCBI Taxonomy" id="1736751"/>
    <lineage>
        <taxon>Bacteria</taxon>
        <taxon>Pseudomonadati</taxon>
        <taxon>Pseudomonadota</taxon>
        <taxon>Alphaproteobacteria</taxon>
        <taxon>Maricaulales</taxon>
        <taxon>Maricaulaceae</taxon>
        <taxon>Hyphobacterium</taxon>
    </lineage>
</organism>
<feature type="domain" description="Type II secretion system protein GspF" evidence="8">
    <location>
        <begin position="184"/>
        <end position="312"/>
    </location>
</feature>
<evidence type="ECO:0000256" key="6">
    <source>
        <dbReference type="SAM" id="Coils"/>
    </source>
</evidence>
<accession>A0ABV6ZV22</accession>
<evidence type="ECO:0000256" key="7">
    <source>
        <dbReference type="SAM" id="Phobius"/>
    </source>
</evidence>
<feature type="transmembrane region" description="Helical" evidence="7">
    <location>
        <begin position="147"/>
        <end position="165"/>
    </location>
</feature>
<keyword evidence="4 7" id="KW-1133">Transmembrane helix</keyword>
<evidence type="ECO:0000256" key="2">
    <source>
        <dbReference type="ARBA" id="ARBA00022475"/>
    </source>
</evidence>
<feature type="coiled-coil region" evidence="6">
    <location>
        <begin position="37"/>
        <end position="64"/>
    </location>
</feature>
<keyword evidence="10" id="KW-1185">Reference proteome</keyword>
<evidence type="ECO:0000256" key="3">
    <source>
        <dbReference type="ARBA" id="ARBA00022692"/>
    </source>
</evidence>
<dbReference type="RefSeq" id="WP_343165062.1">
    <property type="nucleotide sequence ID" value="NZ_JBHRSV010000002.1"/>
</dbReference>
<feature type="transmembrane region" description="Helical" evidence="7">
    <location>
        <begin position="295"/>
        <end position="317"/>
    </location>
</feature>